<evidence type="ECO:0000259" key="2">
    <source>
        <dbReference type="Pfam" id="PF18545"/>
    </source>
</evidence>
<sequence length="164" mass="17780">MTERNGHDDRSRSPADSNGDDGDDESDGERTDSAPGAGAEPHSDRDRPTDSSRERKLDVESISPEAIPIDALDALEHQYDLEEDESVVDAVLSVVATLQGCEPLDLPPLYEAVDPNNLESIWNANAGTGQSRAVWCTFVLDRTLVTVTSAGVIYAAVLEDRNRE</sequence>
<dbReference type="InterPro" id="IPR040624">
    <property type="entry name" value="HalOD1"/>
</dbReference>
<organism evidence="3 4">
    <name type="scientific">Natronoglomus mannanivorans</name>
    <dbReference type="NCBI Taxonomy" id="2979990"/>
    <lineage>
        <taxon>Archaea</taxon>
        <taxon>Methanobacteriati</taxon>
        <taxon>Methanobacteriota</taxon>
        <taxon>Stenosarchaea group</taxon>
        <taxon>Halobacteria</taxon>
        <taxon>Halobacteriales</taxon>
        <taxon>Natrialbaceae</taxon>
        <taxon>Natronoglomus</taxon>
    </lineage>
</organism>
<evidence type="ECO:0000313" key="4">
    <source>
        <dbReference type="Proteomes" id="UP001321018"/>
    </source>
</evidence>
<dbReference type="RefSeq" id="WP_338002171.1">
    <property type="nucleotide sequence ID" value="NZ_JAOPKA010000001.1"/>
</dbReference>
<protein>
    <recommendedName>
        <fullName evidence="2">Halobacterial output domain-containing protein</fullName>
    </recommendedName>
</protein>
<name>A0AAP2YVP1_9EURY</name>
<dbReference type="Proteomes" id="UP001321018">
    <property type="component" value="Unassembled WGS sequence"/>
</dbReference>
<feature type="region of interest" description="Disordered" evidence="1">
    <location>
        <begin position="1"/>
        <end position="64"/>
    </location>
</feature>
<dbReference type="AlphaFoldDB" id="A0AAP2YVP1"/>
<gene>
    <name evidence="3" type="ORF">OB960_02860</name>
</gene>
<dbReference type="Pfam" id="PF18545">
    <property type="entry name" value="HalOD1"/>
    <property type="match status" value="1"/>
</dbReference>
<feature type="compositionally biased region" description="Acidic residues" evidence="1">
    <location>
        <begin position="18"/>
        <end position="27"/>
    </location>
</feature>
<feature type="compositionally biased region" description="Basic and acidic residues" evidence="1">
    <location>
        <begin position="1"/>
        <end position="13"/>
    </location>
</feature>
<dbReference type="EMBL" id="JAOPKA010000001">
    <property type="protein sequence ID" value="MCU4740334.1"/>
    <property type="molecule type" value="Genomic_DNA"/>
</dbReference>
<feature type="domain" description="Halobacterial output" evidence="2">
    <location>
        <begin position="83"/>
        <end position="153"/>
    </location>
</feature>
<feature type="compositionally biased region" description="Basic and acidic residues" evidence="1">
    <location>
        <begin position="41"/>
        <end position="59"/>
    </location>
</feature>
<comment type="caution">
    <text evidence="3">The sequence shown here is derived from an EMBL/GenBank/DDBJ whole genome shotgun (WGS) entry which is preliminary data.</text>
</comment>
<reference evidence="3" key="1">
    <citation type="submission" date="2022-09" db="EMBL/GenBank/DDBJ databases">
        <title>Enrichment on poylsaccharides allowed isolation of novel metabolic and taxonomic groups of Haloarchaea.</title>
        <authorList>
            <person name="Sorokin D.Y."/>
            <person name="Elcheninov A.G."/>
            <person name="Khizhniak T.V."/>
            <person name="Kolganova T.V."/>
            <person name="Kublanov I.V."/>
        </authorList>
    </citation>
    <scope>NUCLEOTIDE SEQUENCE</scope>
    <source>
        <strain evidence="3">AArc-xg1-1</strain>
    </source>
</reference>
<proteinExistence type="predicted"/>
<evidence type="ECO:0000313" key="3">
    <source>
        <dbReference type="EMBL" id="MCU4740334.1"/>
    </source>
</evidence>
<accession>A0AAP2YVP1</accession>
<evidence type="ECO:0000256" key="1">
    <source>
        <dbReference type="SAM" id="MobiDB-lite"/>
    </source>
</evidence>